<keyword evidence="1" id="KW-0067">ATP-binding</keyword>
<dbReference type="SUPFAM" id="SSF52540">
    <property type="entry name" value="P-loop containing nucleoside triphosphate hydrolases"/>
    <property type="match status" value="1"/>
</dbReference>
<dbReference type="PANTHER" id="PTHR47642">
    <property type="entry name" value="ATP-DEPENDENT DNA HELICASE"/>
    <property type="match status" value="1"/>
</dbReference>
<dbReference type="Pfam" id="PF05970">
    <property type="entry name" value="PIF1"/>
    <property type="match status" value="1"/>
</dbReference>
<dbReference type="Gene3D" id="3.40.50.300">
    <property type="entry name" value="P-loop containing nucleotide triphosphate hydrolases"/>
    <property type="match status" value="1"/>
</dbReference>
<dbReference type="GO" id="GO:0016787">
    <property type="term" value="F:hydrolase activity"/>
    <property type="evidence" value="ECO:0007669"/>
    <property type="project" value="UniProtKB-KW"/>
</dbReference>
<feature type="domain" description="DNA helicase Pif1-like DEAD-box helicase" evidence="3">
    <location>
        <begin position="25"/>
        <end position="124"/>
    </location>
</feature>
<feature type="chain" id="PRO_5040850325" description="ATP-dependent DNA helicase" evidence="2">
    <location>
        <begin position="19"/>
        <end position="133"/>
    </location>
</feature>
<protein>
    <recommendedName>
        <fullName evidence="1">ATP-dependent DNA helicase</fullName>
        <ecNumber evidence="1">5.6.2.3</ecNumber>
    </recommendedName>
</protein>
<evidence type="ECO:0000313" key="4">
    <source>
        <dbReference type="EMBL" id="KAJ5139048.1"/>
    </source>
</evidence>
<keyword evidence="1" id="KW-0378">Hydrolase</keyword>
<comment type="cofactor">
    <cofactor evidence="1">
        <name>Mg(2+)</name>
        <dbReference type="ChEBI" id="CHEBI:18420"/>
    </cofactor>
</comment>
<dbReference type="InterPro" id="IPR051055">
    <property type="entry name" value="PIF1_helicase"/>
</dbReference>
<keyword evidence="1" id="KW-0547">Nucleotide-binding</keyword>
<dbReference type="Proteomes" id="UP001149079">
    <property type="component" value="Unassembled WGS sequence"/>
</dbReference>
<evidence type="ECO:0000256" key="1">
    <source>
        <dbReference type="RuleBase" id="RU363044"/>
    </source>
</evidence>
<dbReference type="GO" id="GO:0000723">
    <property type="term" value="P:telomere maintenance"/>
    <property type="evidence" value="ECO:0007669"/>
    <property type="project" value="InterPro"/>
</dbReference>
<keyword evidence="1" id="KW-0233">DNA recombination</keyword>
<dbReference type="OrthoDB" id="4369146at2759"/>
<dbReference type="GO" id="GO:0005524">
    <property type="term" value="F:ATP binding"/>
    <property type="evidence" value="ECO:0007669"/>
    <property type="project" value="UniProtKB-KW"/>
</dbReference>
<keyword evidence="5" id="KW-1185">Reference proteome</keyword>
<evidence type="ECO:0000259" key="3">
    <source>
        <dbReference type="Pfam" id="PF05970"/>
    </source>
</evidence>
<accession>A0A9W9L542</accession>
<comment type="catalytic activity">
    <reaction evidence="1">
        <text>ATP + H2O = ADP + phosphate + H(+)</text>
        <dbReference type="Rhea" id="RHEA:13065"/>
        <dbReference type="ChEBI" id="CHEBI:15377"/>
        <dbReference type="ChEBI" id="CHEBI:15378"/>
        <dbReference type="ChEBI" id="CHEBI:30616"/>
        <dbReference type="ChEBI" id="CHEBI:43474"/>
        <dbReference type="ChEBI" id="CHEBI:456216"/>
        <dbReference type="EC" id="5.6.2.3"/>
    </reaction>
</comment>
<dbReference type="EMBL" id="JAPQKL010000003">
    <property type="protein sequence ID" value="KAJ5139048.1"/>
    <property type="molecule type" value="Genomic_DNA"/>
</dbReference>
<reference evidence="4" key="1">
    <citation type="submission" date="2022-11" db="EMBL/GenBank/DDBJ databases">
        <authorList>
            <person name="Petersen C."/>
        </authorList>
    </citation>
    <scope>NUCLEOTIDE SEQUENCE</scope>
    <source>
        <strain evidence="4">IBT 22155</strain>
    </source>
</reference>
<keyword evidence="1" id="KW-0347">Helicase</keyword>
<evidence type="ECO:0000256" key="2">
    <source>
        <dbReference type="SAM" id="SignalP"/>
    </source>
</evidence>
<dbReference type="AlphaFoldDB" id="A0A9W9L542"/>
<dbReference type="RefSeq" id="XP_056523697.1">
    <property type="nucleotide sequence ID" value="XM_056664640.1"/>
</dbReference>
<dbReference type="InterPro" id="IPR027417">
    <property type="entry name" value="P-loop_NTPase"/>
</dbReference>
<dbReference type="GO" id="GO:0043139">
    <property type="term" value="F:5'-3' DNA helicase activity"/>
    <property type="evidence" value="ECO:0007669"/>
    <property type="project" value="UniProtKB-EC"/>
</dbReference>
<dbReference type="GeneID" id="81403810"/>
<dbReference type="GO" id="GO:0006310">
    <property type="term" value="P:DNA recombination"/>
    <property type="evidence" value="ECO:0007669"/>
    <property type="project" value="UniProtKB-KW"/>
</dbReference>
<reference evidence="4" key="2">
    <citation type="journal article" date="2023" name="IMA Fungus">
        <title>Comparative genomic study of the Penicillium genus elucidates a diverse pangenome and 15 lateral gene transfer events.</title>
        <authorList>
            <person name="Petersen C."/>
            <person name="Sorensen T."/>
            <person name="Nielsen M.R."/>
            <person name="Sondergaard T.E."/>
            <person name="Sorensen J.L."/>
            <person name="Fitzpatrick D.A."/>
            <person name="Frisvad J.C."/>
            <person name="Nielsen K.L."/>
        </authorList>
    </citation>
    <scope>NUCLEOTIDE SEQUENCE</scope>
    <source>
        <strain evidence="4">IBT 22155</strain>
    </source>
</reference>
<proteinExistence type="inferred from homology"/>
<evidence type="ECO:0000313" key="5">
    <source>
        <dbReference type="Proteomes" id="UP001149079"/>
    </source>
</evidence>
<sequence length="133" mass="15309">MFRLPLTLASFYLPLTQSALQGPQTELQDLRYLIIDEKSMISLDVLYWVDQRCRQIVVHERELPFGGLNVVLAGDFYHLTSVAAKPLFFTGTSWRPELMQARELYLQVNQTVELDEVVRQQGDRRRHSVASAG</sequence>
<keyword evidence="1" id="KW-0234">DNA repair</keyword>
<dbReference type="EC" id="5.6.2.3" evidence="1"/>
<comment type="similarity">
    <text evidence="1">Belongs to the helicase family.</text>
</comment>
<name>A0A9W9L542_9EURO</name>
<dbReference type="GO" id="GO:0006281">
    <property type="term" value="P:DNA repair"/>
    <property type="evidence" value="ECO:0007669"/>
    <property type="project" value="UniProtKB-KW"/>
</dbReference>
<keyword evidence="2" id="KW-0732">Signal</keyword>
<gene>
    <name evidence="4" type="ORF">N7515_003896</name>
</gene>
<keyword evidence="1" id="KW-0227">DNA damage</keyword>
<feature type="signal peptide" evidence="2">
    <location>
        <begin position="1"/>
        <end position="18"/>
    </location>
</feature>
<comment type="caution">
    <text evidence="4">The sequence shown here is derived from an EMBL/GenBank/DDBJ whole genome shotgun (WGS) entry which is preliminary data.</text>
</comment>
<dbReference type="InterPro" id="IPR010285">
    <property type="entry name" value="DNA_helicase_pif1-like_DEAD"/>
</dbReference>
<organism evidence="4 5">
    <name type="scientific">Penicillium bovifimosum</name>
    <dbReference type="NCBI Taxonomy" id="126998"/>
    <lineage>
        <taxon>Eukaryota</taxon>
        <taxon>Fungi</taxon>
        <taxon>Dikarya</taxon>
        <taxon>Ascomycota</taxon>
        <taxon>Pezizomycotina</taxon>
        <taxon>Eurotiomycetes</taxon>
        <taxon>Eurotiomycetidae</taxon>
        <taxon>Eurotiales</taxon>
        <taxon>Aspergillaceae</taxon>
        <taxon>Penicillium</taxon>
    </lineage>
</organism>